<keyword evidence="2" id="KW-1185">Reference proteome</keyword>
<sequence length="123" mass="14795">MRVNMTLSWARPSNGYEECLCVSYESKKQRITVNELRKTGMKTADIVKIDWFQTNKCLQSYETFQKNGEIEDHARKRRPVTSSISENIRRIQRPLQQYPEHSMRRDGREFWDQLVDRLEHCQN</sequence>
<evidence type="ECO:0000313" key="1">
    <source>
        <dbReference type="EMBL" id="KAJ1346990.1"/>
    </source>
</evidence>
<accession>A0AAD5QGG6</accession>
<gene>
    <name evidence="1" type="ORF">KIN20_001924</name>
</gene>
<reference evidence="1" key="1">
    <citation type="submission" date="2021-06" db="EMBL/GenBank/DDBJ databases">
        <title>Parelaphostrongylus tenuis whole genome reference sequence.</title>
        <authorList>
            <person name="Garwood T.J."/>
            <person name="Larsen P.A."/>
            <person name="Fountain-Jones N.M."/>
            <person name="Garbe J.R."/>
            <person name="Macchietto M.G."/>
            <person name="Kania S.A."/>
            <person name="Gerhold R.W."/>
            <person name="Richards J.E."/>
            <person name="Wolf T.M."/>
        </authorList>
    </citation>
    <scope>NUCLEOTIDE SEQUENCE</scope>
    <source>
        <strain evidence="1">MNPRO001-30</strain>
        <tissue evidence="1">Meninges</tissue>
    </source>
</reference>
<proteinExistence type="predicted"/>
<organism evidence="1 2">
    <name type="scientific">Parelaphostrongylus tenuis</name>
    <name type="common">Meningeal worm</name>
    <dbReference type="NCBI Taxonomy" id="148309"/>
    <lineage>
        <taxon>Eukaryota</taxon>
        <taxon>Metazoa</taxon>
        <taxon>Ecdysozoa</taxon>
        <taxon>Nematoda</taxon>
        <taxon>Chromadorea</taxon>
        <taxon>Rhabditida</taxon>
        <taxon>Rhabditina</taxon>
        <taxon>Rhabditomorpha</taxon>
        <taxon>Strongyloidea</taxon>
        <taxon>Metastrongylidae</taxon>
        <taxon>Parelaphostrongylus</taxon>
    </lineage>
</organism>
<dbReference type="EMBL" id="JAHQIW010000251">
    <property type="protein sequence ID" value="KAJ1346990.1"/>
    <property type="molecule type" value="Genomic_DNA"/>
</dbReference>
<protein>
    <submittedName>
        <fullName evidence="1">Uncharacterized protein</fullName>
    </submittedName>
</protein>
<dbReference type="Proteomes" id="UP001196413">
    <property type="component" value="Unassembled WGS sequence"/>
</dbReference>
<name>A0AAD5QGG6_PARTN</name>
<comment type="caution">
    <text evidence="1">The sequence shown here is derived from an EMBL/GenBank/DDBJ whole genome shotgun (WGS) entry which is preliminary data.</text>
</comment>
<evidence type="ECO:0000313" key="2">
    <source>
        <dbReference type="Proteomes" id="UP001196413"/>
    </source>
</evidence>
<dbReference type="AlphaFoldDB" id="A0AAD5QGG6"/>